<dbReference type="InterPro" id="IPR005225">
    <property type="entry name" value="Small_GTP-bd"/>
</dbReference>
<keyword evidence="5" id="KW-1185">Reference proteome</keyword>
<comment type="caution">
    <text evidence="4">The sequence shown here is derived from an EMBL/GenBank/DDBJ whole genome shotgun (WGS) entry which is preliminary data.</text>
</comment>
<keyword evidence="2" id="KW-0342">GTP-binding</keyword>
<sequence>MTDNEEKHSIVLLGSGSVGKSCLVIHFLQNRFVQDYDPTVEESYSKMVIIDNKPAVLELIDTAGQDEYTATRDKYIRSGEGFILVFSVTSRSSWNKISEIYTKIRRIKEVESPPAILLANKSDLENDRIVTRDEGEEFSKKYNLNYFETSAKAGINIKSSFEEIVRVIRDYKRTIKKKEERKKKRDQDQDSDKSGCCQIL</sequence>
<name>A0ABQ8YEB8_9EUKA</name>
<dbReference type="CDD" id="cd00876">
    <property type="entry name" value="Ras"/>
    <property type="match status" value="1"/>
</dbReference>
<dbReference type="SMART" id="SM00174">
    <property type="entry name" value="RHO"/>
    <property type="match status" value="1"/>
</dbReference>
<dbReference type="InterPro" id="IPR001806">
    <property type="entry name" value="Small_GTPase"/>
</dbReference>
<dbReference type="PROSITE" id="PS51419">
    <property type="entry name" value="RAB"/>
    <property type="match status" value="1"/>
</dbReference>
<dbReference type="PANTHER" id="PTHR24070">
    <property type="entry name" value="RAS, DI-RAS, AND RHEB FAMILY MEMBERS OF SMALL GTPASE SUPERFAMILY"/>
    <property type="match status" value="1"/>
</dbReference>
<accession>A0ABQ8YEB8</accession>
<organism evidence="4 5">
    <name type="scientific">Anaeramoeba flamelloides</name>
    <dbReference type="NCBI Taxonomy" id="1746091"/>
    <lineage>
        <taxon>Eukaryota</taxon>
        <taxon>Metamonada</taxon>
        <taxon>Anaeramoebidae</taxon>
        <taxon>Anaeramoeba</taxon>
    </lineage>
</organism>
<reference evidence="4" key="1">
    <citation type="submission" date="2022-08" db="EMBL/GenBank/DDBJ databases">
        <title>Novel sulfate-reducing endosymbionts in the free-living metamonad Anaeramoeba.</title>
        <authorList>
            <person name="Jerlstrom-Hultqvist J."/>
            <person name="Cepicka I."/>
            <person name="Gallot-Lavallee L."/>
            <person name="Salas-Leiva D."/>
            <person name="Curtis B.A."/>
            <person name="Zahonova K."/>
            <person name="Pipaliya S."/>
            <person name="Dacks J."/>
            <person name="Roger A.J."/>
        </authorList>
    </citation>
    <scope>NUCLEOTIDE SEQUENCE</scope>
    <source>
        <strain evidence="4">Schooner1</strain>
    </source>
</reference>
<dbReference type="SMART" id="SM00176">
    <property type="entry name" value="RAN"/>
    <property type="match status" value="1"/>
</dbReference>
<dbReference type="NCBIfam" id="TIGR00231">
    <property type="entry name" value="small_GTP"/>
    <property type="match status" value="1"/>
</dbReference>
<proteinExistence type="predicted"/>
<evidence type="ECO:0000256" key="2">
    <source>
        <dbReference type="ARBA" id="ARBA00023134"/>
    </source>
</evidence>
<dbReference type="InterPro" id="IPR027417">
    <property type="entry name" value="P-loop_NTPase"/>
</dbReference>
<dbReference type="InterPro" id="IPR020849">
    <property type="entry name" value="Small_GTPase_Ras-type"/>
</dbReference>
<evidence type="ECO:0000313" key="4">
    <source>
        <dbReference type="EMBL" id="KAJ6242928.1"/>
    </source>
</evidence>
<keyword evidence="1" id="KW-0547">Nucleotide-binding</keyword>
<feature type="region of interest" description="Disordered" evidence="3">
    <location>
        <begin position="177"/>
        <end position="200"/>
    </location>
</feature>
<dbReference type="PRINTS" id="PR00449">
    <property type="entry name" value="RASTRNSFRMNG"/>
</dbReference>
<dbReference type="Proteomes" id="UP001150062">
    <property type="component" value="Unassembled WGS sequence"/>
</dbReference>
<gene>
    <name evidence="4" type="ORF">M0813_02784</name>
</gene>
<dbReference type="Pfam" id="PF00071">
    <property type="entry name" value="Ras"/>
    <property type="match status" value="1"/>
</dbReference>
<evidence type="ECO:0000256" key="1">
    <source>
        <dbReference type="ARBA" id="ARBA00022741"/>
    </source>
</evidence>
<protein>
    <submittedName>
        <fullName evidence="4">Ras-like protein</fullName>
    </submittedName>
</protein>
<evidence type="ECO:0000256" key="3">
    <source>
        <dbReference type="SAM" id="MobiDB-lite"/>
    </source>
</evidence>
<dbReference type="EMBL" id="JAOAOG010000173">
    <property type="protein sequence ID" value="KAJ6242928.1"/>
    <property type="molecule type" value="Genomic_DNA"/>
</dbReference>
<dbReference type="SMART" id="SM00173">
    <property type="entry name" value="RAS"/>
    <property type="match status" value="1"/>
</dbReference>
<dbReference type="SMART" id="SM00175">
    <property type="entry name" value="RAB"/>
    <property type="match status" value="1"/>
</dbReference>
<dbReference type="PROSITE" id="PS51421">
    <property type="entry name" value="RAS"/>
    <property type="match status" value="1"/>
</dbReference>
<evidence type="ECO:0000313" key="5">
    <source>
        <dbReference type="Proteomes" id="UP001150062"/>
    </source>
</evidence>
<dbReference type="Gene3D" id="3.40.50.300">
    <property type="entry name" value="P-loop containing nucleotide triphosphate hydrolases"/>
    <property type="match status" value="1"/>
</dbReference>
<dbReference type="PROSITE" id="PS51420">
    <property type="entry name" value="RHO"/>
    <property type="match status" value="1"/>
</dbReference>
<dbReference type="SUPFAM" id="SSF52540">
    <property type="entry name" value="P-loop containing nucleoside triphosphate hydrolases"/>
    <property type="match status" value="1"/>
</dbReference>